<sequence length="115" mass="13726">MKKGDAMKQEKRIYIRKYVSAIIFSNIIVWFSWALPLILLDGIKLNDEYLLQLGFLLRIVLSTIPFIVLFDYTKRKYKENKFTKMCYICSIISMLLLPTLFFILHLEIGYGGWFW</sequence>
<keyword evidence="1" id="KW-0472">Membrane</keyword>
<keyword evidence="1" id="KW-1133">Transmembrane helix</keyword>
<gene>
    <name evidence="2" type="ORF">LIP50_14645</name>
</gene>
<feature type="transmembrane region" description="Helical" evidence="1">
    <location>
        <begin position="21"/>
        <end position="43"/>
    </location>
</feature>
<proteinExistence type="predicted"/>
<feature type="transmembrane region" description="Helical" evidence="1">
    <location>
        <begin position="85"/>
        <end position="106"/>
    </location>
</feature>
<dbReference type="EMBL" id="JAJBMB010000027">
    <property type="protein sequence ID" value="MCB5447437.1"/>
    <property type="molecule type" value="Genomic_DNA"/>
</dbReference>
<evidence type="ECO:0000313" key="3">
    <source>
        <dbReference type="Proteomes" id="UP001299409"/>
    </source>
</evidence>
<comment type="caution">
    <text evidence="2">The sequence shown here is derived from an EMBL/GenBank/DDBJ whole genome shotgun (WGS) entry which is preliminary data.</text>
</comment>
<dbReference type="RefSeq" id="WP_007287782.1">
    <property type="nucleotide sequence ID" value="NZ_CAJKTP010000002.1"/>
</dbReference>
<feature type="transmembrane region" description="Helical" evidence="1">
    <location>
        <begin position="49"/>
        <end position="73"/>
    </location>
</feature>
<dbReference type="GeneID" id="89565523"/>
<evidence type="ECO:0000313" key="2">
    <source>
        <dbReference type="EMBL" id="MCB5447437.1"/>
    </source>
</evidence>
<evidence type="ECO:0000256" key="1">
    <source>
        <dbReference type="SAM" id="Phobius"/>
    </source>
</evidence>
<organism evidence="2 3">
    <name type="scientific">Intestinibacter bartlettii</name>
    <dbReference type="NCBI Taxonomy" id="261299"/>
    <lineage>
        <taxon>Bacteria</taxon>
        <taxon>Bacillati</taxon>
        <taxon>Bacillota</taxon>
        <taxon>Clostridia</taxon>
        <taxon>Peptostreptococcales</taxon>
        <taxon>Peptostreptococcaceae</taxon>
        <taxon>Intestinibacter</taxon>
    </lineage>
</organism>
<accession>A0ABS8D1S5</accession>
<dbReference type="Proteomes" id="UP001299409">
    <property type="component" value="Unassembled WGS sequence"/>
</dbReference>
<name>A0ABS8D1S5_9FIRM</name>
<protein>
    <submittedName>
        <fullName evidence="2">Uncharacterized protein</fullName>
    </submittedName>
</protein>
<keyword evidence="3" id="KW-1185">Reference proteome</keyword>
<keyword evidence="1" id="KW-0812">Transmembrane</keyword>
<reference evidence="2 3" key="1">
    <citation type="submission" date="2021-10" db="EMBL/GenBank/DDBJ databases">
        <title>Collection of gut derived symbiotic bacterial strains cultured from healthy donors.</title>
        <authorList>
            <person name="Lin H."/>
            <person name="Littmann E."/>
            <person name="Claire K."/>
            <person name="Pamer E."/>
        </authorList>
    </citation>
    <scope>NUCLEOTIDE SEQUENCE [LARGE SCALE GENOMIC DNA]</scope>
    <source>
        <strain evidence="2 3">MSK.17.68</strain>
    </source>
</reference>